<gene>
    <name evidence="1" type="ORF">N7460_009986</name>
</gene>
<reference evidence="1" key="1">
    <citation type="journal article" date="2023" name="IMA Fungus">
        <title>Comparative genomic study of the Penicillium genus elucidates a diverse pangenome and 15 lateral gene transfer events.</title>
        <authorList>
            <person name="Petersen C."/>
            <person name="Sorensen T."/>
            <person name="Nielsen M.R."/>
            <person name="Sondergaard T.E."/>
            <person name="Sorensen J.L."/>
            <person name="Fitzpatrick D.A."/>
            <person name="Frisvad J.C."/>
            <person name="Nielsen K.L."/>
        </authorList>
    </citation>
    <scope>NUCLEOTIDE SEQUENCE</scope>
    <source>
        <strain evidence="1">IBT 15450</strain>
    </source>
</reference>
<sequence length="82" mass="9431">MANHASNIQMAKQLANPIPEKQLVNEVEKTYARLVIAENKCIEVIKNISQMPITTVISLHQTLIYEHHDFLLLRNIQRPVQS</sequence>
<reference evidence="1" key="2">
    <citation type="submission" date="2023-01" db="EMBL/GenBank/DDBJ databases">
        <authorList>
            <person name="Petersen C."/>
        </authorList>
    </citation>
    <scope>NUCLEOTIDE SEQUENCE</scope>
    <source>
        <strain evidence="1">IBT 15450</strain>
    </source>
</reference>
<dbReference type="AlphaFoldDB" id="A0AAD6I6F6"/>
<proteinExistence type="predicted"/>
<name>A0AAD6I6F6_PENCN</name>
<protein>
    <submittedName>
        <fullName evidence="1">Uncharacterized protein</fullName>
    </submittedName>
</protein>
<dbReference type="Proteomes" id="UP001219568">
    <property type="component" value="Unassembled WGS sequence"/>
</dbReference>
<organism evidence="1 2">
    <name type="scientific">Penicillium canescens</name>
    <dbReference type="NCBI Taxonomy" id="5083"/>
    <lineage>
        <taxon>Eukaryota</taxon>
        <taxon>Fungi</taxon>
        <taxon>Dikarya</taxon>
        <taxon>Ascomycota</taxon>
        <taxon>Pezizomycotina</taxon>
        <taxon>Eurotiomycetes</taxon>
        <taxon>Eurotiomycetidae</taxon>
        <taxon>Eurotiales</taxon>
        <taxon>Aspergillaceae</taxon>
        <taxon>Penicillium</taxon>
    </lineage>
</organism>
<comment type="caution">
    <text evidence="1">The sequence shown here is derived from an EMBL/GenBank/DDBJ whole genome shotgun (WGS) entry which is preliminary data.</text>
</comment>
<evidence type="ECO:0000313" key="1">
    <source>
        <dbReference type="EMBL" id="KAJ6034169.1"/>
    </source>
</evidence>
<evidence type="ECO:0000313" key="2">
    <source>
        <dbReference type="Proteomes" id="UP001219568"/>
    </source>
</evidence>
<keyword evidence="2" id="KW-1185">Reference proteome</keyword>
<dbReference type="EMBL" id="JAQJZL010000012">
    <property type="protein sequence ID" value="KAJ6034169.1"/>
    <property type="molecule type" value="Genomic_DNA"/>
</dbReference>
<accession>A0AAD6I6F6</accession>